<dbReference type="InterPro" id="IPR023214">
    <property type="entry name" value="HAD_sf"/>
</dbReference>
<dbReference type="SFLD" id="SFLDS00003">
    <property type="entry name" value="Haloacid_Dehalogenase"/>
    <property type="match status" value="1"/>
</dbReference>
<comment type="similarity">
    <text evidence="1">Belongs to the HAD-like hydrolase superfamily. S-2-haloalkanoic acid dehalogenase family.</text>
</comment>
<gene>
    <name evidence="3" type="ORF">SCF082_LOCUS35062</name>
</gene>
<dbReference type="PANTHER" id="PTHR43316:SF3">
    <property type="entry name" value="HALOACID DEHALOGENASE, TYPE II (AFU_ORTHOLOGUE AFUA_2G07750)-RELATED"/>
    <property type="match status" value="1"/>
</dbReference>
<evidence type="ECO:0000313" key="4">
    <source>
        <dbReference type="Proteomes" id="UP001642464"/>
    </source>
</evidence>
<dbReference type="CDD" id="cd02588">
    <property type="entry name" value="HAD_L2-DEX"/>
    <property type="match status" value="1"/>
</dbReference>
<reference evidence="3 4" key="1">
    <citation type="submission" date="2024-02" db="EMBL/GenBank/DDBJ databases">
        <authorList>
            <person name="Chen Y."/>
            <person name="Shah S."/>
            <person name="Dougan E. K."/>
            <person name="Thang M."/>
            <person name="Chan C."/>
        </authorList>
    </citation>
    <scope>NUCLEOTIDE SEQUENCE [LARGE SCALE GENOMIC DNA]</scope>
</reference>
<dbReference type="InterPro" id="IPR006328">
    <property type="entry name" value="2-HAD"/>
</dbReference>
<evidence type="ECO:0000256" key="1">
    <source>
        <dbReference type="ARBA" id="ARBA00008106"/>
    </source>
</evidence>
<dbReference type="PRINTS" id="PR00413">
    <property type="entry name" value="HADHALOGNASE"/>
</dbReference>
<sequence>MAGTWTLAFDMYGTVFNVKSVGEALQALPTVGEKAPRFAQLWRDKQLEYSFRKGLMGEYEPFYCCTSQALDYCCEMLETPLTKGEKAVLLEGYKKLDAFPECKEALETLKQEGHKLFAFSNGTKSDVESLIAHAGLEGCFDGIVVVDDMPVPKTFKPDPKSYEYFNSCTDSTPANTCLVSSNPFDIIGSAACGWTTFWVQRTKESVFDPWPNARGPTVVLKSLKDLPAALVK</sequence>
<accession>A0ABP0P400</accession>
<keyword evidence="4" id="KW-1185">Reference proteome</keyword>
<dbReference type="InterPro" id="IPR036412">
    <property type="entry name" value="HAD-like_sf"/>
</dbReference>
<dbReference type="SUPFAM" id="SSF56784">
    <property type="entry name" value="HAD-like"/>
    <property type="match status" value="1"/>
</dbReference>
<evidence type="ECO:0000256" key="2">
    <source>
        <dbReference type="ARBA" id="ARBA00022801"/>
    </source>
</evidence>
<dbReference type="Gene3D" id="1.10.150.240">
    <property type="entry name" value="Putative phosphatase, domain 2"/>
    <property type="match status" value="1"/>
</dbReference>
<organism evidence="3 4">
    <name type="scientific">Durusdinium trenchii</name>
    <dbReference type="NCBI Taxonomy" id="1381693"/>
    <lineage>
        <taxon>Eukaryota</taxon>
        <taxon>Sar</taxon>
        <taxon>Alveolata</taxon>
        <taxon>Dinophyceae</taxon>
        <taxon>Suessiales</taxon>
        <taxon>Symbiodiniaceae</taxon>
        <taxon>Durusdinium</taxon>
    </lineage>
</organism>
<dbReference type="NCBIfam" id="TIGR01493">
    <property type="entry name" value="HAD-SF-IA-v2"/>
    <property type="match status" value="1"/>
</dbReference>
<dbReference type="Pfam" id="PF00702">
    <property type="entry name" value="Hydrolase"/>
    <property type="match status" value="1"/>
</dbReference>
<evidence type="ECO:0000313" key="3">
    <source>
        <dbReference type="EMBL" id="CAK9070499.1"/>
    </source>
</evidence>
<dbReference type="SFLD" id="SFLDG01129">
    <property type="entry name" value="C1.5:_HAD__Beta-PGM__Phosphata"/>
    <property type="match status" value="1"/>
</dbReference>
<dbReference type="NCBIfam" id="TIGR01428">
    <property type="entry name" value="HAD_type_II"/>
    <property type="match status" value="1"/>
</dbReference>
<dbReference type="InterPro" id="IPR051540">
    <property type="entry name" value="S-2-haloacid_dehalogenase"/>
</dbReference>
<dbReference type="InterPro" id="IPR006439">
    <property type="entry name" value="HAD-SF_hydro_IA"/>
</dbReference>
<name>A0ABP0P400_9DINO</name>
<dbReference type="EMBL" id="CAXAMM010032924">
    <property type="protein sequence ID" value="CAK9070499.1"/>
    <property type="molecule type" value="Genomic_DNA"/>
</dbReference>
<protein>
    <submittedName>
        <fullName evidence="3">Haloacetate dehalogenase H-2</fullName>
    </submittedName>
</protein>
<dbReference type="Gene3D" id="3.40.50.1000">
    <property type="entry name" value="HAD superfamily/HAD-like"/>
    <property type="match status" value="1"/>
</dbReference>
<proteinExistence type="inferred from homology"/>
<keyword evidence="2" id="KW-0378">Hydrolase</keyword>
<dbReference type="Proteomes" id="UP001642464">
    <property type="component" value="Unassembled WGS sequence"/>
</dbReference>
<dbReference type="PANTHER" id="PTHR43316">
    <property type="entry name" value="HYDROLASE, HALOACID DELAHOGENASE-RELATED"/>
    <property type="match status" value="1"/>
</dbReference>
<dbReference type="InterPro" id="IPR023198">
    <property type="entry name" value="PGP-like_dom2"/>
</dbReference>
<comment type="caution">
    <text evidence="3">The sequence shown here is derived from an EMBL/GenBank/DDBJ whole genome shotgun (WGS) entry which is preliminary data.</text>
</comment>